<comment type="subcellular location">
    <subcellularLocation>
        <location evidence="2">Cytoplasm</location>
    </subcellularLocation>
</comment>
<comment type="catalytic activity">
    <reaction evidence="1 9 10">
        <text>[protein]-peptidylproline (omega=180) = [protein]-peptidylproline (omega=0)</text>
        <dbReference type="Rhea" id="RHEA:16237"/>
        <dbReference type="Rhea" id="RHEA-COMP:10747"/>
        <dbReference type="Rhea" id="RHEA-COMP:10748"/>
        <dbReference type="ChEBI" id="CHEBI:83833"/>
        <dbReference type="ChEBI" id="CHEBI:83834"/>
        <dbReference type="EC" id="5.2.1.8"/>
    </reaction>
</comment>
<evidence type="ECO:0000256" key="2">
    <source>
        <dbReference type="ARBA" id="ARBA00004496"/>
    </source>
</evidence>
<keyword evidence="7 9" id="KW-0413">Isomerase</keyword>
<evidence type="ECO:0000313" key="12">
    <source>
        <dbReference type="EMBL" id="RJP68715.1"/>
    </source>
</evidence>
<organism evidence="12 13">
    <name type="scientific">Candidatus Abyssobacteria bacterium SURF_17</name>
    <dbReference type="NCBI Taxonomy" id="2093361"/>
    <lineage>
        <taxon>Bacteria</taxon>
        <taxon>Pseudomonadati</taxon>
        <taxon>Candidatus Hydrogenedentota</taxon>
        <taxon>Candidatus Abyssobacteria</taxon>
    </lineage>
</organism>
<evidence type="ECO:0000256" key="3">
    <source>
        <dbReference type="ARBA" id="ARBA00006577"/>
    </source>
</evidence>
<dbReference type="AlphaFoldDB" id="A0A419EW65"/>
<dbReference type="PANTHER" id="PTHR47861:SF3">
    <property type="entry name" value="FKBP-TYPE PEPTIDYL-PROLYL CIS-TRANS ISOMERASE SLYD"/>
    <property type="match status" value="1"/>
</dbReference>
<dbReference type="InterPro" id="IPR001179">
    <property type="entry name" value="PPIase_FKBP_dom"/>
</dbReference>
<reference evidence="12 13" key="1">
    <citation type="journal article" date="2017" name="ISME J.">
        <title>Energy and carbon metabolisms in a deep terrestrial subsurface fluid microbial community.</title>
        <authorList>
            <person name="Momper L."/>
            <person name="Jungbluth S.P."/>
            <person name="Lee M.D."/>
            <person name="Amend J.P."/>
        </authorList>
    </citation>
    <scope>NUCLEOTIDE SEQUENCE [LARGE SCALE GENOMIC DNA]</scope>
    <source>
        <strain evidence="12">SURF_17</strain>
    </source>
</reference>
<comment type="function">
    <text evidence="8">Also involved in hydrogenase metallocenter assembly, probably by participating in the nickel insertion step. This function in hydrogenase biosynthesis requires chaperone activity and the presence of the metal-binding domain, but not PPIase activity.</text>
</comment>
<accession>A0A419EW65</accession>
<evidence type="ECO:0000313" key="13">
    <source>
        <dbReference type="Proteomes" id="UP000285961"/>
    </source>
</evidence>
<sequence>MAKAKAGDTVRVHYTGWLEDGTVFDSSADRDPLEFQLGEGQVIEGFEEAIVGMEVGESKTANILPEKGYGPHYGEMVIEVGREQFPPHIAPQVDQVLQLQRPDGDRIRAIITNVSESTVTLDANHPLAGKNLMFDIELLEIV</sequence>
<name>A0A419EW65_9BACT</name>
<dbReference type="PROSITE" id="PS50059">
    <property type="entry name" value="FKBP_PPIASE"/>
    <property type="match status" value="1"/>
</dbReference>
<dbReference type="GO" id="GO:0042026">
    <property type="term" value="P:protein refolding"/>
    <property type="evidence" value="ECO:0007669"/>
    <property type="project" value="UniProtKB-ARBA"/>
</dbReference>
<dbReference type="Gene3D" id="3.10.50.40">
    <property type="match status" value="1"/>
</dbReference>
<protein>
    <recommendedName>
        <fullName evidence="10">Peptidyl-prolyl cis-trans isomerase</fullName>
        <ecNumber evidence="10">5.2.1.8</ecNumber>
    </recommendedName>
</protein>
<comment type="similarity">
    <text evidence="3 10">Belongs to the FKBP-type PPIase family.</text>
</comment>
<dbReference type="GO" id="GO:0005737">
    <property type="term" value="C:cytoplasm"/>
    <property type="evidence" value="ECO:0007669"/>
    <property type="project" value="UniProtKB-SubCell"/>
</dbReference>
<evidence type="ECO:0000256" key="4">
    <source>
        <dbReference type="ARBA" id="ARBA00022490"/>
    </source>
</evidence>
<evidence type="ECO:0000256" key="9">
    <source>
        <dbReference type="PROSITE-ProRule" id="PRU00277"/>
    </source>
</evidence>
<keyword evidence="4" id="KW-0963">Cytoplasm</keyword>
<proteinExistence type="inferred from homology"/>
<evidence type="ECO:0000256" key="8">
    <source>
        <dbReference type="ARBA" id="ARBA00037071"/>
    </source>
</evidence>
<keyword evidence="5 9" id="KW-0697">Rotamase</keyword>
<evidence type="ECO:0000256" key="10">
    <source>
        <dbReference type="RuleBase" id="RU003915"/>
    </source>
</evidence>
<dbReference type="Pfam" id="PF00254">
    <property type="entry name" value="FKBP_C"/>
    <property type="match status" value="1"/>
</dbReference>
<evidence type="ECO:0000256" key="5">
    <source>
        <dbReference type="ARBA" id="ARBA00023110"/>
    </source>
</evidence>
<evidence type="ECO:0000256" key="7">
    <source>
        <dbReference type="ARBA" id="ARBA00023235"/>
    </source>
</evidence>
<dbReference type="SUPFAM" id="SSF54534">
    <property type="entry name" value="FKBP-like"/>
    <property type="match status" value="1"/>
</dbReference>
<dbReference type="EMBL" id="QZKI01000089">
    <property type="protein sequence ID" value="RJP68715.1"/>
    <property type="molecule type" value="Genomic_DNA"/>
</dbReference>
<evidence type="ECO:0000256" key="1">
    <source>
        <dbReference type="ARBA" id="ARBA00000971"/>
    </source>
</evidence>
<evidence type="ECO:0000259" key="11">
    <source>
        <dbReference type="PROSITE" id="PS50059"/>
    </source>
</evidence>
<evidence type="ECO:0000256" key="6">
    <source>
        <dbReference type="ARBA" id="ARBA00023186"/>
    </source>
</evidence>
<comment type="caution">
    <text evidence="12">The sequence shown here is derived from an EMBL/GenBank/DDBJ whole genome shotgun (WGS) entry which is preliminary data.</text>
</comment>
<dbReference type="GO" id="GO:0003755">
    <property type="term" value="F:peptidyl-prolyl cis-trans isomerase activity"/>
    <property type="evidence" value="ECO:0007669"/>
    <property type="project" value="UniProtKB-UniRule"/>
</dbReference>
<feature type="domain" description="PPIase FKBP-type" evidence="11">
    <location>
        <begin position="7"/>
        <end position="88"/>
    </location>
</feature>
<keyword evidence="6" id="KW-0143">Chaperone</keyword>
<dbReference type="EC" id="5.2.1.8" evidence="10"/>
<gene>
    <name evidence="12" type="ORF">C4532_12120</name>
</gene>
<dbReference type="PANTHER" id="PTHR47861">
    <property type="entry name" value="FKBP-TYPE PEPTIDYL-PROLYL CIS-TRANS ISOMERASE SLYD"/>
    <property type="match status" value="1"/>
</dbReference>
<dbReference type="InterPro" id="IPR046357">
    <property type="entry name" value="PPIase_dom_sf"/>
</dbReference>
<dbReference type="Proteomes" id="UP000285961">
    <property type="component" value="Unassembled WGS sequence"/>
</dbReference>